<dbReference type="EMBL" id="BARU01018100">
    <property type="protein sequence ID" value="GAH52490.1"/>
    <property type="molecule type" value="Genomic_DNA"/>
</dbReference>
<dbReference type="AlphaFoldDB" id="X1H620"/>
<sequence>GYMACVATMLNMIISHPEVEHYKEYFKGLIFEGGGMRLNTMLARKAKELGMDICSGWGMTEAYPKVGLQYLKPHMFNWPEDKKIEFLSGTGMAPPFVGQRVIDEHGNDVARDGKAVGEVVLRAPWLTMGYYKDPEKSKELWRDEWMHSGDMAVIDKEESVLIIDRSKDVVKSGGEWISTLTLENLINMHPKVQEVAVFGAQSEKWGERPVVLLVPKDEYKGKISEAELREHMTQYVEEGKILRWWIPDKIVFVDQIPRTSVGKFDKKAIRSTYGDVLEGKD</sequence>
<gene>
    <name evidence="7" type="ORF">S03H2_29952</name>
</gene>
<evidence type="ECO:0000256" key="3">
    <source>
        <dbReference type="ARBA" id="ARBA00022832"/>
    </source>
</evidence>
<evidence type="ECO:0000256" key="2">
    <source>
        <dbReference type="ARBA" id="ARBA00022598"/>
    </source>
</evidence>
<evidence type="ECO:0000313" key="7">
    <source>
        <dbReference type="EMBL" id="GAH52490.1"/>
    </source>
</evidence>
<keyword evidence="3" id="KW-0276">Fatty acid metabolism</keyword>
<comment type="similarity">
    <text evidence="1">Belongs to the ATP-dependent AMP-binding enzyme family.</text>
</comment>
<evidence type="ECO:0000259" key="5">
    <source>
        <dbReference type="Pfam" id="PF00501"/>
    </source>
</evidence>
<keyword evidence="2" id="KW-0436">Ligase</keyword>
<evidence type="ECO:0000259" key="6">
    <source>
        <dbReference type="Pfam" id="PF13193"/>
    </source>
</evidence>
<accession>X1H620</accession>
<organism evidence="7">
    <name type="scientific">marine sediment metagenome</name>
    <dbReference type="NCBI Taxonomy" id="412755"/>
    <lineage>
        <taxon>unclassified sequences</taxon>
        <taxon>metagenomes</taxon>
        <taxon>ecological metagenomes</taxon>
    </lineage>
</organism>
<name>X1H620_9ZZZZ</name>
<evidence type="ECO:0000256" key="1">
    <source>
        <dbReference type="ARBA" id="ARBA00006432"/>
    </source>
</evidence>
<comment type="caution">
    <text evidence="7">The sequence shown here is derived from an EMBL/GenBank/DDBJ whole genome shotgun (WGS) entry which is preliminary data.</text>
</comment>
<protein>
    <recommendedName>
        <fullName evidence="8">AMP-dependent synthetase/ligase domain-containing protein</fullName>
    </recommendedName>
</protein>
<dbReference type="SUPFAM" id="SSF56801">
    <property type="entry name" value="Acetyl-CoA synthetase-like"/>
    <property type="match status" value="1"/>
</dbReference>
<dbReference type="Pfam" id="PF13193">
    <property type="entry name" value="AMP-binding_C"/>
    <property type="match status" value="1"/>
</dbReference>
<dbReference type="Gene3D" id="3.30.300.30">
    <property type="match status" value="1"/>
</dbReference>
<proteinExistence type="inferred from homology"/>
<dbReference type="Gene3D" id="3.40.50.12780">
    <property type="entry name" value="N-terminal domain of ligase-like"/>
    <property type="match status" value="1"/>
</dbReference>
<reference evidence="7" key="1">
    <citation type="journal article" date="2014" name="Front. Microbiol.">
        <title>High frequency of phylogenetically diverse reductive dehalogenase-homologous genes in deep subseafloor sedimentary metagenomes.</title>
        <authorList>
            <person name="Kawai M."/>
            <person name="Futagami T."/>
            <person name="Toyoda A."/>
            <person name="Takaki Y."/>
            <person name="Nishi S."/>
            <person name="Hori S."/>
            <person name="Arai W."/>
            <person name="Tsubouchi T."/>
            <person name="Morono Y."/>
            <person name="Uchiyama I."/>
            <person name="Ito T."/>
            <person name="Fujiyama A."/>
            <person name="Inagaki F."/>
            <person name="Takami H."/>
        </authorList>
    </citation>
    <scope>NUCLEOTIDE SEQUENCE</scope>
    <source>
        <strain evidence="7">Expedition CK06-06</strain>
    </source>
</reference>
<dbReference type="InterPro" id="IPR025110">
    <property type="entry name" value="AMP-bd_C"/>
</dbReference>
<feature type="domain" description="AMP-binding enzyme C-terminal" evidence="6">
    <location>
        <begin position="182"/>
        <end position="263"/>
    </location>
</feature>
<keyword evidence="4" id="KW-0443">Lipid metabolism</keyword>
<dbReference type="InterPro" id="IPR042099">
    <property type="entry name" value="ANL_N_sf"/>
</dbReference>
<dbReference type="GO" id="GO:0016874">
    <property type="term" value="F:ligase activity"/>
    <property type="evidence" value="ECO:0007669"/>
    <property type="project" value="UniProtKB-KW"/>
</dbReference>
<evidence type="ECO:0000256" key="4">
    <source>
        <dbReference type="ARBA" id="ARBA00023098"/>
    </source>
</evidence>
<feature type="domain" description="AMP-dependent synthetase/ligase" evidence="5">
    <location>
        <begin position="2"/>
        <end position="131"/>
    </location>
</feature>
<dbReference type="InterPro" id="IPR045851">
    <property type="entry name" value="AMP-bd_C_sf"/>
</dbReference>
<dbReference type="GO" id="GO:0006631">
    <property type="term" value="P:fatty acid metabolic process"/>
    <property type="evidence" value="ECO:0007669"/>
    <property type="project" value="UniProtKB-KW"/>
</dbReference>
<dbReference type="Pfam" id="PF00501">
    <property type="entry name" value="AMP-binding"/>
    <property type="match status" value="1"/>
</dbReference>
<dbReference type="InterPro" id="IPR000873">
    <property type="entry name" value="AMP-dep_synth/lig_dom"/>
</dbReference>
<evidence type="ECO:0008006" key="8">
    <source>
        <dbReference type="Google" id="ProtNLM"/>
    </source>
</evidence>
<dbReference type="PANTHER" id="PTHR43859">
    <property type="entry name" value="ACYL-ACTIVATING ENZYME"/>
    <property type="match status" value="1"/>
</dbReference>
<dbReference type="PANTHER" id="PTHR43859:SF4">
    <property type="entry name" value="BUTANOATE--COA LIGASE AAE1-RELATED"/>
    <property type="match status" value="1"/>
</dbReference>
<feature type="non-terminal residue" evidence="7">
    <location>
        <position position="1"/>
    </location>
</feature>